<keyword evidence="3" id="KW-0963">Cytoplasm</keyword>
<name>A0A1J4K8N1_9EUKA</name>
<dbReference type="InterPro" id="IPR016024">
    <property type="entry name" value="ARM-type_fold"/>
</dbReference>
<proteinExistence type="predicted"/>
<dbReference type="InterPro" id="IPR040122">
    <property type="entry name" value="Importin_beta"/>
</dbReference>
<evidence type="ECO:0000256" key="1">
    <source>
        <dbReference type="ARBA" id="ARBA00004496"/>
    </source>
</evidence>
<protein>
    <recommendedName>
        <fullName evidence="8">Importin N-terminal domain-containing protein</fullName>
    </recommendedName>
</protein>
<dbReference type="RefSeq" id="XP_068359204.1">
    <property type="nucleotide sequence ID" value="XM_068492677.1"/>
</dbReference>
<keyword evidence="2" id="KW-0813">Transport</keyword>
<evidence type="ECO:0000256" key="4">
    <source>
        <dbReference type="ARBA" id="ARBA00022737"/>
    </source>
</evidence>
<dbReference type="GO" id="GO:0006606">
    <property type="term" value="P:protein import into nucleus"/>
    <property type="evidence" value="ECO:0007669"/>
    <property type="project" value="InterPro"/>
</dbReference>
<comment type="caution">
    <text evidence="6">The sequence shown here is derived from an EMBL/GenBank/DDBJ whole genome shotgun (WGS) entry which is preliminary data.</text>
</comment>
<dbReference type="SUPFAM" id="SSF48371">
    <property type="entry name" value="ARM repeat"/>
    <property type="match status" value="2"/>
</dbReference>
<gene>
    <name evidence="6" type="ORF">TRFO_05727</name>
</gene>
<dbReference type="Proteomes" id="UP000179807">
    <property type="component" value="Unassembled WGS sequence"/>
</dbReference>
<dbReference type="AlphaFoldDB" id="A0A1J4K8N1"/>
<dbReference type="GeneID" id="94827381"/>
<keyword evidence="4" id="KW-0677">Repeat</keyword>
<evidence type="ECO:0000313" key="7">
    <source>
        <dbReference type="Proteomes" id="UP000179807"/>
    </source>
</evidence>
<comment type="subcellular location">
    <subcellularLocation>
        <location evidence="1">Cytoplasm</location>
    </subcellularLocation>
</comment>
<organism evidence="6 7">
    <name type="scientific">Tritrichomonas foetus</name>
    <dbReference type="NCBI Taxonomy" id="1144522"/>
    <lineage>
        <taxon>Eukaryota</taxon>
        <taxon>Metamonada</taxon>
        <taxon>Parabasalia</taxon>
        <taxon>Tritrichomonadida</taxon>
        <taxon>Tritrichomonadidae</taxon>
        <taxon>Tritrichomonas</taxon>
    </lineage>
</organism>
<evidence type="ECO:0008006" key="8">
    <source>
        <dbReference type="Google" id="ProtNLM"/>
    </source>
</evidence>
<dbReference type="Gene3D" id="1.25.10.10">
    <property type="entry name" value="Leucine-rich Repeat Variant"/>
    <property type="match status" value="1"/>
</dbReference>
<dbReference type="InterPro" id="IPR011989">
    <property type="entry name" value="ARM-like"/>
</dbReference>
<evidence type="ECO:0000256" key="5">
    <source>
        <dbReference type="ARBA" id="ARBA00022927"/>
    </source>
</evidence>
<evidence type="ECO:0000256" key="2">
    <source>
        <dbReference type="ARBA" id="ARBA00022448"/>
    </source>
</evidence>
<evidence type="ECO:0000256" key="3">
    <source>
        <dbReference type="ARBA" id="ARBA00022490"/>
    </source>
</evidence>
<sequence length="1032" mass="117089">MSVEQFYQIIQNFGSNNNDERSAAEHLYAEFLNSNGITAISYLIQIISNSQNQTDTLRCLLLVKDIFIRWPQIIISNPGFDSNMSQFLLSLLDNPSQLEVIQLNISSLISTAAKLYFQNSRWPSFPNDLLHRFTSQNPLTVSISLDSFILCVHSGILNVDLIAPFFDTLYQFVWQSNPSYLHILTIRLIFLLAKKGIACQCFSDFILKFPAFIVNLPPQIANSMLSDLTNYSDFLLPFFNDSFKNLFDAFMSVYVDPQHDKGTRELILEIIAEICQTNSNSMQVFIEPIFTAFMKVSCEISGPDFINEDYEDPTPRTTTEKSIERISQCFIETENFAEYIFGLFTILSQESSFEKVRASFVLLQKCLGLMIPFFRNGSACEFMVSKIISGMQNPNVFVQIAALQLLAKAERKLLPEFQRDFNSIFISPLLFFIKNNPTPYALKALYYIISGSEPEFIQDDLGQLYQLMISLVGKVPIPSQIHVLHCISSLIEKSGEQMEQYYQIVVSVLVSVIQTNELDLVLPAIQAFSMIGFSFPSEQFVTDSQKFIQLILTINRENFTDKQNDTINSALNAFVSVLGGDFQEQFVQLMITLIHVIEQPVLPNKLPLSTDRSTIMDEILIPNEIENQLYVYSRSQVSGIYRSLLTLDVFLLEVGAAILPIVPKLCEVFAKTISYFFDSMVQDETIQCLEAMMATLFENQFAEYSIMIPILQAVNENILNPIQDEDIILHFFDFLNLLTACHSTSIDSALIHLYLEICNKSLSRDYDEFIKTDLYLKIAKLLKFITQCPIDLQNSNQISSQLQQIGQQYYPLSEDAVSVSGIIVFWSGIIINLSQSPEQFNELLQFICKMMNYPDYEAQTNAFMAVSDILESPQFTADHMKFVLSVITETLSQFDGQDSELKESIDAAVFALTSIFMKYPDTTQDNSLVLLWFNLLPLKGKKAPCFIKVYDLLVQLITQNHGAVLQNMPHLLKVIAKAVKGANSSAQAKEAFKAIVRNIATNESTAAAFIEAESHLNNKCRDVIFQFLQPDQ</sequence>
<dbReference type="EMBL" id="MLAK01000738">
    <property type="protein sequence ID" value="OHT06068.1"/>
    <property type="molecule type" value="Genomic_DNA"/>
</dbReference>
<dbReference type="GO" id="GO:0005737">
    <property type="term" value="C:cytoplasm"/>
    <property type="evidence" value="ECO:0007669"/>
    <property type="project" value="UniProtKB-SubCell"/>
</dbReference>
<reference evidence="6" key="1">
    <citation type="submission" date="2016-10" db="EMBL/GenBank/DDBJ databases">
        <authorList>
            <person name="Benchimol M."/>
            <person name="Almeida L.G."/>
            <person name="Vasconcelos A.T."/>
            <person name="Perreira-Neves A."/>
            <person name="Rosa I.A."/>
            <person name="Tasca T."/>
            <person name="Bogo M.R."/>
            <person name="de Souza W."/>
        </authorList>
    </citation>
    <scope>NUCLEOTIDE SEQUENCE [LARGE SCALE GENOMIC DNA]</scope>
    <source>
        <strain evidence="6">K</strain>
    </source>
</reference>
<evidence type="ECO:0000313" key="6">
    <source>
        <dbReference type="EMBL" id="OHT06068.1"/>
    </source>
</evidence>
<keyword evidence="5" id="KW-0653">Protein transport</keyword>
<dbReference type="PANTHER" id="PTHR10527">
    <property type="entry name" value="IMPORTIN BETA"/>
    <property type="match status" value="1"/>
</dbReference>
<accession>A0A1J4K8N1</accession>
<keyword evidence="7" id="KW-1185">Reference proteome</keyword>
<dbReference type="VEuPathDB" id="TrichDB:TRFO_05727"/>